<dbReference type="Proteomes" id="UP000557344">
    <property type="component" value="Unassembled WGS sequence"/>
</dbReference>
<organism evidence="1 4">
    <name type="scientific">Rhizobium etli</name>
    <dbReference type="NCBI Taxonomy" id="29449"/>
    <lineage>
        <taxon>Bacteria</taxon>
        <taxon>Pseudomonadati</taxon>
        <taxon>Pseudomonadota</taxon>
        <taxon>Alphaproteobacteria</taxon>
        <taxon>Hyphomicrobiales</taxon>
        <taxon>Rhizobiaceae</taxon>
        <taxon>Rhizobium/Agrobacterium group</taxon>
        <taxon>Rhizobium</taxon>
    </lineage>
</organism>
<dbReference type="EMBL" id="JACIID010000018">
    <property type="protein sequence ID" value="MBB4539034.1"/>
    <property type="molecule type" value="Genomic_DNA"/>
</dbReference>
<evidence type="ECO:0000313" key="4">
    <source>
        <dbReference type="Proteomes" id="UP000557344"/>
    </source>
</evidence>
<gene>
    <name evidence="1" type="ORF">GGE46_005827</name>
    <name evidence="2" type="ORF">GGE57_005823</name>
</gene>
<dbReference type="AlphaFoldDB" id="A0A7W6YA16"/>
<evidence type="ECO:0000313" key="2">
    <source>
        <dbReference type="EMBL" id="MBB4539034.1"/>
    </source>
</evidence>
<dbReference type="Proteomes" id="UP000523431">
    <property type="component" value="Unassembled WGS sequence"/>
</dbReference>
<dbReference type="EMBL" id="JACIHU010000018">
    <property type="protein sequence ID" value="MBB4483206.1"/>
    <property type="molecule type" value="Genomic_DNA"/>
</dbReference>
<dbReference type="RefSeq" id="WP_097667414.1">
    <property type="nucleotide sequence ID" value="NZ_JACIHU010000018.1"/>
</dbReference>
<evidence type="ECO:0000313" key="1">
    <source>
        <dbReference type="EMBL" id="MBB4483206.1"/>
    </source>
</evidence>
<comment type="caution">
    <text evidence="1">The sequence shown here is derived from an EMBL/GenBank/DDBJ whole genome shotgun (WGS) entry which is preliminary data.</text>
</comment>
<proteinExistence type="predicted"/>
<accession>A0A7W6YA16</accession>
<protein>
    <submittedName>
        <fullName evidence="1">Uncharacterized protein</fullName>
    </submittedName>
</protein>
<name>A0A7W6YA16_RHIET</name>
<reference evidence="3 4" key="1">
    <citation type="submission" date="2020-08" db="EMBL/GenBank/DDBJ databases">
        <title>Genomic Encyclopedia of Type Strains, Phase IV (KMG-V): Genome sequencing to study the core and pangenomes of soil and plant-associated prokaryotes.</title>
        <authorList>
            <person name="Whitman W."/>
        </authorList>
    </citation>
    <scope>NUCLEOTIDE SEQUENCE [LARGE SCALE GENOMIC DNA]</scope>
    <source>
        <strain evidence="1 4">SEMIA 471</strain>
        <strain evidence="2 3">SEMIA 489</strain>
    </source>
</reference>
<evidence type="ECO:0000313" key="3">
    <source>
        <dbReference type="Proteomes" id="UP000523431"/>
    </source>
</evidence>
<sequence length="137" mass="15474">MIEVIATSTSFPVSCAAPKAAIRERPGKYIVHMNGRHRMSCELAPDPSVPLKPRPIKVGPDPYPESLNDPKWTFANLPEWQTLAIHCRSCDRVAPVDRWEMSRKHGKQTVITSLLPKLRCECGVKGDCEWKMGRLPR</sequence>